<comment type="caution">
    <text evidence="2">The sequence shown here is derived from an EMBL/GenBank/DDBJ whole genome shotgun (WGS) entry which is preliminary data.</text>
</comment>
<dbReference type="GO" id="GO:0005737">
    <property type="term" value="C:cytoplasm"/>
    <property type="evidence" value="ECO:0007669"/>
    <property type="project" value="InterPro"/>
</dbReference>
<gene>
    <name evidence="2" type="ORF">IAA07_11150</name>
</gene>
<reference evidence="2" key="2">
    <citation type="submission" date="2021-04" db="EMBL/GenBank/DDBJ databases">
        <authorList>
            <person name="Gilroy R."/>
        </authorList>
    </citation>
    <scope>NUCLEOTIDE SEQUENCE</scope>
    <source>
        <strain evidence="2">CHK178-16964</strain>
    </source>
</reference>
<feature type="non-terminal residue" evidence="2">
    <location>
        <position position="1"/>
    </location>
</feature>
<name>A0A9D2HJV7_9FIRM</name>
<dbReference type="EMBL" id="DWZA01000097">
    <property type="protein sequence ID" value="HJA72110.1"/>
    <property type="molecule type" value="Genomic_DNA"/>
</dbReference>
<evidence type="ECO:0000259" key="1">
    <source>
        <dbReference type="Pfam" id="PF09180"/>
    </source>
</evidence>
<sequence>SRCMPFAQEQLSDKCICCGKPAKKMVYWGRAY</sequence>
<dbReference type="GO" id="GO:0004827">
    <property type="term" value="F:proline-tRNA ligase activity"/>
    <property type="evidence" value="ECO:0007669"/>
    <property type="project" value="InterPro"/>
</dbReference>
<evidence type="ECO:0000313" key="3">
    <source>
        <dbReference type="Proteomes" id="UP000823900"/>
    </source>
</evidence>
<reference evidence="2" key="1">
    <citation type="journal article" date="2021" name="PeerJ">
        <title>Extensive microbial diversity within the chicken gut microbiome revealed by metagenomics and culture.</title>
        <authorList>
            <person name="Gilroy R."/>
            <person name="Ravi A."/>
            <person name="Getino M."/>
            <person name="Pursley I."/>
            <person name="Horton D.L."/>
            <person name="Alikhan N.F."/>
            <person name="Baker D."/>
            <person name="Gharbi K."/>
            <person name="Hall N."/>
            <person name="Watson M."/>
            <person name="Adriaenssens E.M."/>
            <person name="Foster-Nyarko E."/>
            <person name="Jarju S."/>
            <person name="Secka A."/>
            <person name="Antonio M."/>
            <person name="Oren A."/>
            <person name="Chaudhuri R.R."/>
            <person name="La Ragione R."/>
            <person name="Hildebrand F."/>
            <person name="Pallen M.J."/>
        </authorList>
    </citation>
    <scope>NUCLEOTIDE SEQUENCE</scope>
    <source>
        <strain evidence="2">CHK178-16964</strain>
    </source>
</reference>
<dbReference type="SUPFAM" id="SSF64586">
    <property type="entry name" value="C-terminal domain of ProRS"/>
    <property type="match status" value="1"/>
</dbReference>
<dbReference type="InterPro" id="IPR016061">
    <property type="entry name" value="Pro-tRNA_ligase_II_C"/>
</dbReference>
<protein>
    <recommendedName>
        <fullName evidence="1">Proline-tRNA ligase class II C-terminal domain-containing protein</fullName>
    </recommendedName>
</protein>
<dbReference type="Gene3D" id="3.30.110.30">
    <property type="entry name" value="C-terminal domain of ProRS"/>
    <property type="match status" value="1"/>
</dbReference>
<dbReference type="AlphaFoldDB" id="A0A9D2HJV7"/>
<proteinExistence type="predicted"/>
<dbReference type="GO" id="GO:0005524">
    <property type="term" value="F:ATP binding"/>
    <property type="evidence" value="ECO:0007669"/>
    <property type="project" value="InterPro"/>
</dbReference>
<feature type="domain" description="Proline-tRNA ligase class II C-terminal" evidence="1">
    <location>
        <begin position="1"/>
        <end position="32"/>
    </location>
</feature>
<evidence type="ECO:0000313" key="2">
    <source>
        <dbReference type="EMBL" id="HJA72110.1"/>
    </source>
</evidence>
<dbReference type="InterPro" id="IPR017449">
    <property type="entry name" value="Pro-tRNA_synth_II"/>
</dbReference>
<dbReference type="GO" id="GO:0006433">
    <property type="term" value="P:prolyl-tRNA aminoacylation"/>
    <property type="evidence" value="ECO:0007669"/>
    <property type="project" value="InterPro"/>
</dbReference>
<dbReference type="Proteomes" id="UP000823900">
    <property type="component" value="Unassembled WGS sequence"/>
</dbReference>
<organism evidence="2 3">
    <name type="scientific">Candidatus Lachnoclostridium stercoravium</name>
    <dbReference type="NCBI Taxonomy" id="2838633"/>
    <lineage>
        <taxon>Bacteria</taxon>
        <taxon>Bacillati</taxon>
        <taxon>Bacillota</taxon>
        <taxon>Clostridia</taxon>
        <taxon>Lachnospirales</taxon>
        <taxon>Lachnospiraceae</taxon>
    </lineage>
</organism>
<dbReference type="Pfam" id="PF09180">
    <property type="entry name" value="ProRS-C_1"/>
    <property type="match status" value="1"/>
</dbReference>
<accession>A0A9D2HJV7</accession>